<name>S8FD79_FOMSC</name>
<feature type="region of interest" description="Disordered" evidence="1">
    <location>
        <begin position="1"/>
        <end position="102"/>
    </location>
</feature>
<evidence type="ECO:0000313" key="2">
    <source>
        <dbReference type="EMBL" id="EPS96454.1"/>
    </source>
</evidence>
<protein>
    <submittedName>
        <fullName evidence="2">Uncharacterized protein</fullName>
    </submittedName>
</protein>
<dbReference type="InParanoid" id="S8FD79"/>
<dbReference type="Proteomes" id="UP000015241">
    <property type="component" value="Unassembled WGS sequence"/>
</dbReference>
<dbReference type="EMBL" id="KE504188">
    <property type="protein sequence ID" value="EPS96454.1"/>
    <property type="molecule type" value="Genomic_DNA"/>
</dbReference>
<gene>
    <name evidence="2" type="ORF">FOMPIDRAFT_159983</name>
</gene>
<evidence type="ECO:0000313" key="3">
    <source>
        <dbReference type="Proteomes" id="UP000015241"/>
    </source>
</evidence>
<feature type="compositionally biased region" description="Basic and acidic residues" evidence="1">
    <location>
        <begin position="1"/>
        <end position="12"/>
    </location>
</feature>
<feature type="compositionally biased region" description="Basic and acidic residues" evidence="1">
    <location>
        <begin position="35"/>
        <end position="53"/>
    </location>
</feature>
<dbReference type="HOGENOM" id="CLU_2026786_0_0_1"/>
<sequence length="122" mass="13094">MGRGLEQVKDGKNPLPATSTGKGYPGPSAACLRQTDARTRRARERTQGREHFKMGPAMVRSTSARADRLTCRVALAGTRPPVAKTSRAPPSRPGRASEGNSCRAFAIMTTGEYDAKEGSPRH</sequence>
<reference evidence="2 3" key="1">
    <citation type="journal article" date="2012" name="Science">
        <title>The Paleozoic origin of enzymatic lignin decomposition reconstructed from 31 fungal genomes.</title>
        <authorList>
            <person name="Floudas D."/>
            <person name="Binder M."/>
            <person name="Riley R."/>
            <person name="Barry K."/>
            <person name="Blanchette R.A."/>
            <person name="Henrissat B."/>
            <person name="Martinez A.T."/>
            <person name="Otillar R."/>
            <person name="Spatafora J.W."/>
            <person name="Yadav J.S."/>
            <person name="Aerts A."/>
            <person name="Benoit I."/>
            <person name="Boyd A."/>
            <person name="Carlson A."/>
            <person name="Copeland A."/>
            <person name="Coutinho P.M."/>
            <person name="de Vries R.P."/>
            <person name="Ferreira P."/>
            <person name="Findley K."/>
            <person name="Foster B."/>
            <person name="Gaskell J."/>
            <person name="Glotzer D."/>
            <person name="Gorecki P."/>
            <person name="Heitman J."/>
            <person name="Hesse C."/>
            <person name="Hori C."/>
            <person name="Igarashi K."/>
            <person name="Jurgens J.A."/>
            <person name="Kallen N."/>
            <person name="Kersten P."/>
            <person name="Kohler A."/>
            <person name="Kuees U."/>
            <person name="Kumar T.K.A."/>
            <person name="Kuo A."/>
            <person name="LaButti K."/>
            <person name="Larrondo L.F."/>
            <person name="Lindquist E."/>
            <person name="Ling A."/>
            <person name="Lombard V."/>
            <person name="Lucas S."/>
            <person name="Lundell T."/>
            <person name="Martin R."/>
            <person name="McLaughlin D.J."/>
            <person name="Morgenstern I."/>
            <person name="Morin E."/>
            <person name="Murat C."/>
            <person name="Nagy L.G."/>
            <person name="Nolan M."/>
            <person name="Ohm R.A."/>
            <person name="Patyshakuliyeva A."/>
            <person name="Rokas A."/>
            <person name="Ruiz-Duenas F.J."/>
            <person name="Sabat G."/>
            <person name="Salamov A."/>
            <person name="Samejima M."/>
            <person name="Schmutz J."/>
            <person name="Slot J.C."/>
            <person name="St John F."/>
            <person name="Stenlid J."/>
            <person name="Sun H."/>
            <person name="Sun S."/>
            <person name="Syed K."/>
            <person name="Tsang A."/>
            <person name="Wiebenga A."/>
            <person name="Young D."/>
            <person name="Pisabarro A."/>
            <person name="Eastwood D.C."/>
            <person name="Martin F."/>
            <person name="Cullen D."/>
            <person name="Grigoriev I.V."/>
            <person name="Hibbett D.S."/>
        </authorList>
    </citation>
    <scope>NUCLEOTIDE SEQUENCE</scope>
    <source>
        <strain evidence="3">FP-58527</strain>
    </source>
</reference>
<proteinExistence type="predicted"/>
<accession>S8FD79</accession>
<organism evidence="2 3">
    <name type="scientific">Fomitopsis schrenkii</name>
    <name type="common">Brown rot fungus</name>
    <dbReference type="NCBI Taxonomy" id="2126942"/>
    <lineage>
        <taxon>Eukaryota</taxon>
        <taxon>Fungi</taxon>
        <taxon>Dikarya</taxon>
        <taxon>Basidiomycota</taxon>
        <taxon>Agaricomycotina</taxon>
        <taxon>Agaricomycetes</taxon>
        <taxon>Polyporales</taxon>
        <taxon>Fomitopsis</taxon>
    </lineage>
</organism>
<keyword evidence="3" id="KW-1185">Reference proteome</keyword>
<evidence type="ECO:0000256" key="1">
    <source>
        <dbReference type="SAM" id="MobiDB-lite"/>
    </source>
</evidence>
<dbReference type="AlphaFoldDB" id="S8FD79"/>